<dbReference type="InterPro" id="IPR006442">
    <property type="entry name" value="Antitoxin_Phd/YefM"/>
</dbReference>
<reference evidence="3 4" key="1">
    <citation type="journal article" date="2022" name="Genome Biol. Evol.">
        <title>Host diet, physiology and behaviors set the stage for Lachnospiraceae cladogenesis.</title>
        <authorList>
            <person name="Vera-Ponce De Leon A."/>
            <person name="Schneider M."/>
            <person name="Jahnes B.C."/>
            <person name="Sadowski V."/>
            <person name="Camuy-Velez L.A."/>
            <person name="Duan J."/>
            <person name="Sabree Z.L."/>
        </authorList>
    </citation>
    <scope>NUCLEOTIDE SEQUENCE [LARGE SCALE GENOMIC DNA]</scope>
    <source>
        <strain evidence="3 4">PAL113</strain>
    </source>
</reference>
<organism evidence="3 4">
    <name type="scientific">Aequitasia blattaphilus</name>
    <dbReference type="NCBI Taxonomy" id="2949332"/>
    <lineage>
        <taxon>Bacteria</taxon>
        <taxon>Bacillati</taxon>
        <taxon>Bacillota</taxon>
        <taxon>Clostridia</taxon>
        <taxon>Lachnospirales</taxon>
        <taxon>Lachnospiraceae</taxon>
        <taxon>Aequitasia</taxon>
    </lineage>
</organism>
<evidence type="ECO:0000256" key="1">
    <source>
        <dbReference type="ARBA" id="ARBA00009981"/>
    </source>
</evidence>
<proteinExistence type="inferred from homology"/>
<name>A0ABT1E4Y4_9FIRM</name>
<sequence>MNIRPSAAIRQNYNEIADMCRKTEEPVFLTKNGEGDLVVMDIETYNRREKMLKLREELLGAQEDRIAGRIGCTLDELDVYLDEIISEV</sequence>
<keyword evidence="4" id="KW-1185">Reference proteome</keyword>
<comment type="caution">
    <text evidence="3">The sequence shown here is derived from an EMBL/GenBank/DDBJ whole genome shotgun (WGS) entry which is preliminary data.</text>
</comment>
<dbReference type="EMBL" id="JAMZFW010000001">
    <property type="protein sequence ID" value="MCP1100906.1"/>
    <property type="molecule type" value="Genomic_DNA"/>
</dbReference>
<dbReference type="NCBIfam" id="TIGR01552">
    <property type="entry name" value="phd_fam"/>
    <property type="match status" value="1"/>
</dbReference>
<dbReference type="Gene3D" id="3.40.1620.10">
    <property type="entry name" value="YefM-like domain"/>
    <property type="match status" value="1"/>
</dbReference>
<evidence type="ECO:0000256" key="2">
    <source>
        <dbReference type="RuleBase" id="RU362080"/>
    </source>
</evidence>
<evidence type="ECO:0000313" key="3">
    <source>
        <dbReference type="EMBL" id="MCP1100906.1"/>
    </source>
</evidence>
<protein>
    <recommendedName>
        <fullName evidence="2">Antitoxin</fullName>
    </recommendedName>
</protein>
<evidence type="ECO:0000313" key="4">
    <source>
        <dbReference type="Proteomes" id="UP001523566"/>
    </source>
</evidence>
<comment type="function">
    <text evidence="2">Antitoxin component of a type II toxin-antitoxin (TA) system.</text>
</comment>
<dbReference type="Proteomes" id="UP001523566">
    <property type="component" value="Unassembled WGS sequence"/>
</dbReference>
<dbReference type="Pfam" id="PF02604">
    <property type="entry name" value="PhdYeFM_antitox"/>
    <property type="match status" value="1"/>
</dbReference>
<dbReference type="RefSeq" id="WP_262064692.1">
    <property type="nucleotide sequence ID" value="NZ_JAMXOD010000001.1"/>
</dbReference>
<accession>A0ABT1E4Y4</accession>
<dbReference type="InterPro" id="IPR036165">
    <property type="entry name" value="YefM-like_sf"/>
</dbReference>
<dbReference type="SUPFAM" id="SSF143120">
    <property type="entry name" value="YefM-like"/>
    <property type="match status" value="1"/>
</dbReference>
<gene>
    <name evidence="3" type="ORF">NK125_00580</name>
</gene>
<comment type="similarity">
    <text evidence="1 2">Belongs to the phD/YefM antitoxin family.</text>
</comment>